<reference evidence="4 5" key="1">
    <citation type="submission" date="2019-12" db="EMBL/GenBank/DDBJ databases">
        <title>Snethiella sp. nov. sp. isolated from sea sand.</title>
        <authorList>
            <person name="Kim J."/>
            <person name="Jeong S.E."/>
            <person name="Jung H.S."/>
            <person name="Jeon C.O."/>
        </authorList>
    </citation>
    <scope>NUCLEOTIDE SEQUENCE [LARGE SCALE GENOMIC DNA]</scope>
    <source>
        <strain evidence="4 5">DP05</strain>
    </source>
</reference>
<feature type="transmembrane region" description="Helical" evidence="2">
    <location>
        <begin position="362"/>
        <end position="380"/>
    </location>
</feature>
<dbReference type="GO" id="GO:0022857">
    <property type="term" value="F:transmembrane transporter activity"/>
    <property type="evidence" value="ECO:0007669"/>
    <property type="project" value="UniProtKB-UniRule"/>
</dbReference>
<feature type="transmembrane region" description="Helical" evidence="2">
    <location>
        <begin position="26"/>
        <end position="47"/>
    </location>
</feature>
<dbReference type="EMBL" id="WTUW01000002">
    <property type="protein sequence ID" value="MZR31417.1"/>
    <property type="molecule type" value="Genomic_DNA"/>
</dbReference>
<dbReference type="Proteomes" id="UP000476030">
    <property type="component" value="Unassembled WGS sequence"/>
</dbReference>
<accession>A0A6L8WBB2</accession>
<comment type="subcellular location">
    <subcellularLocation>
        <location evidence="1">Cell inner membrane</location>
        <topology evidence="1">Multi-pass membrane protein</topology>
    </subcellularLocation>
</comment>
<evidence type="ECO:0000313" key="5">
    <source>
        <dbReference type="Proteomes" id="UP000476030"/>
    </source>
</evidence>
<dbReference type="Pfam" id="PF06808">
    <property type="entry name" value="DctM"/>
    <property type="match status" value="1"/>
</dbReference>
<evidence type="ECO:0000256" key="2">
    <source>
        <dbReference type="SAM" id="Phobius"/>
    </source>
</evidence>
<feature type="transmembrane region" description="Helical" evidence="2">
    <location>
        <begin position="315"/>
        <end position="341"/>
    </location>
</feature>
<dbReference type="InterPro" id="IPR011853">
    <property type="entry name" value="TRAP_DctM-Dct_fused"/>
</dbReference>
<feature type="transmembrane region" description="Helical" evidence="2">
    <location>
        <begin position="195"/>
        <end position="214"/>
    </location>
</feature>
<dbReference type="InterPro" id="IPR010656">
    <property type="entry name" value="DctM"/>
</dbReference>
<proteinExistence type="predicted"/>
<feature type="transmembrane region" description="Helical" evidence="2">
    <location>
        <begin position="452"/>
        <end position="469"/>
    </location>
</feature>
<dbReference type="PANTHER" id="PTHR43849:SF2">
    <property type="entry name" value="BLL3936 PROTEIN"/>
    <property type="match status" value="1"/>
</dbReference>
<feature type="transmembrane region" description="Helical" evidence="2">
    <location>
        <begin position="91"/>
        <end position="109"/>
    </location>
</feature>
<feature type="transmembrane region" description="Helical" evidence="2">
    <location>
        <begin position="574"/>
        <end position="597"/>
    </location>
</feature>
<dbReference type="AlphaFoldDB" id="A0A6L8WBB2"/>
<evidence type="ECO:0000259" key="3">
    <source>
        <dbReference type="Pfam" id="PF06808"/>
    </source>
</evidence>
<feature type="transmembrane region" description="Helical" evidence="2">
    <location>
        <begin position="638"/>
        <end position="656"/>
    </location>
</feature>
<feature type="transmembrane region" description="Helical" evidence="2">
    <location>
        <begin position="476"/>
        <end position="496"/>
    </location>
</feature>
<dbReference type="GO" id="GO:0005886">
    <property type="term" value="C:plasma membrane"/>
    <property type="evidence" value="ECO:0007669"/>
    <property type="project" value="UniProtKB-SubCell"/>
</dbReference>
<keyword evidence="5" id="KW-1185">Reference proteome</keyword>
<keyword evidence="1" id="KW-0997">Cell inner membrane</keyword>
<comment type="caution">
    <text evidence="4">The sequence shown here is derived from an EMBL/GenBank/DDBJ whole genome shotgun (WGS) entry which is preliminary data.</text>
</comment>
<feature type="transmembrane region" description="Helical" evidence="2">
    <location>
        <begin position="386"/>
        <end position="401"/>
    </location>
</feature>
<keyword evidence="2" id="KW-0812">Transmembrane</keyword>
<feature type="transmembrane region" description="Helical" evidence="2">
    <location>
        <begin position="62"/>
        <end position="79"/>
    </location>
</feature>
<dbReference type="PANTHER" id="PTHR43849">
    <property type="entry name" value="BLL3936 PROTEIN"/>
    <property type="match status" value="1"/>
</dbReference>
<comment type="function">
    <text evidence="1">Part of the tripartite ATP-independent periplasmic (TRAP) transport system.</text>
</comment>
<feature type="transmembrane region" description="Helical" evidence="2">
    <location>
        <begin position="609"/>
        <end position="626"/>
    </location>
</feature>
<feature type="domain" description="TRAP C4-dicarboxylate transport system permease DctM subunit" evidence="3">
    <location>
        <begin position="133"/>
        <end position="565"/>
    </location>
</feature>
<keyword evidence="1" id="KW-1003">Cell membrane</keyword>
<keyword evidence="2" id="KW-1133">Transmembrane helix</keyword>
<gene>
    <name evidence="4" type="ORF">GQE98_12305</name>
</gene>
<organism evidence="4 5">
    <name type="scientific">Sneathiella litorea</name>
    <dbReference type="NCBI Taxonomy" id="2606216"/>
    <lineage>
        <taxon>Bacteria</taxon>
        <taxon>Pseudomonadati</taxon>
        <taxon>Pseudomonadota</taxon>
        <taxon>Alphaproteobacteria</taxon>
        <taxon>Sneathiellales</taxon>
        <taxon>Sneathiellaceae</taxon>
        <taxon>Sneathiella</taxon>
    </lineage>
</organism>
<evidence type="ECO:0000313" key="4">
    <source>
        <dbReference type="EMBL" id="MZR31417.1"/>
    </source>
</evidence>
<dbReference type="NCBIfam" id="TIGR02123">
    <property type="entry name" value="TRAP_fused"/>
    <property type="match status" value="1"/>
</dbReference>
<keyword evidence="2" id="KW-0472">Membrane</keyword>
<evidence type="ECO:0000256" key="1">
    <source>
        <dbReference type="RuleBase" id="RU369079"/>
    </source>
</evidence>
<feature type="transmembrane region" description="Helical" evidence="2">
    <location>
        <begin position="121"/>
        <end position="138"/>
    </location>
</feature>
<feature type="transmembrane region" description="Helical" evidence="2">
    <location>
        <begin position="145"/>
        <end position="163"/>
    </location>
</feature>
<feature type="transmembrane region" description="Helical" evidence="2">
    <location>
        <begin position="421"/>
        <end position="446"/>
    </location>
</feature>
<sequence length="666" mass="71028">MNDLKSKENDAVAATPVVRHRNLSTVWRAILIAVTLIVVGLAINQLFNFRFFVGHTWLDNEYQYALVGLLVPLVFLIFPASGKATFEKVPWYDTVLAAATFGLVLFFFVNAEKIIDNGWEMGAPNNIIIPGFFLWLLILEATRRAGGTALVVIVTLISLYPLYADIMPGPISGLSSSLSDTVAYHTLSAESMLGIPLRALANLVIGFLVFGVALTQTGGGKFFIDLAFAALGHVRGGPAKVAIFSSGLMGSMSGSVISNVITTGVMTIPAMRKTGFRPSYAAGVEACASTGGVLMPPIMGSTAFIMAVFLNIPYITIAVAAIIPSVLYYLALFIQIDAYAARHNMPGLPRDQLPKLGETFRQGWHFVAVFILLIVMLVYLQQEVLAPFYATALLLVINQIFSSNRWGMNEFWEFVLATGKLLAEIAAILVGVGLIVGALSITGMAGTLVNDLIFMAGGDILVLLFMGAVTSFIMGIGMTVTAAYIFLAIVLAPALVQGGLDPLSVHLFILYWGMVSFITPPVALGAFAAASIAGANPMRTGFEAMRLGSIIYFVPFFFVLDPAFIFRGELSQTAILFVSAVAGVVLIASSLQGYLVWIGNLHRHAVLGWPIRGLILIGGLALATPGGSDLIPFSNLELALFALVTAGSGAAMAYFIDKRAKATTAI</sequence>
<feature type="transmembrane region" description="Helical" evidence="2">
    <location>
        <begin position="547"/>
        <end position="568"/>
    </location>
</feature>
<feature type="transmembrane region" description="Helical" evidence="2">
    <location>
        <begin position="280"/>
        <end position="309"/>
    </location>
</feature>
<name>A0A6L8WBB2_9PROT</name>
<protein>
    <submittedName>
        <fullName evidence="4">TRAP transporter fused permease subunit</fullName>
    </submittedName>
</protein>
<feature type="transmembrane region" description="Helical" evidence="2">
    <location>
        <begin position="508"/>
        <end position="535"/>
    </location>
</feature>
<keyword evidence="1" id="KW-0813">Transport</keyword>
<dbReference type="RefSeq" id="WP_161315922.1">
    <property type="nucleotide sequence ID" value="NZ_WTUW01000002.1"/>
</dbReference>